<protein>
    <submittedName>
        <fullName evidence="1">Uncharacterized protein</fullName>
    </submittedName>
</protein>
<dbReference type="Proteomes" id="UP001303211">
    <property type="component" value="Chromosome"/>
</dbReference>
<dbReference type="RefSeq" id="WP_317703364.1">
    <property type="nucleotide sequence ID" value="NZ_CP136921.1"/>
</dbReference>
<organism evidence="1 2">
    <name type="scientific">Diaphorobacter limosus</name>
    <dbReference type="NCBI Taxonomy" id="3036128"/>
    <lineage>
        <taxon>Bacteria</taxon>
        <taxon>Pseudomonadati</taxon>
        <taxon>Pseudomonadota</taxon>
        <taxon>Betaproteobacteria</taxon>
        <taxon>Burkholderiales</taxon>
        <taxon>Comamonadaceae</taxon>
        <taxon>Diaphorobacter</taxon>
    </lineage>
</organism>
<proteinExistence type="predicted"/>
<gene>
    <name evidence="1" type="ORF">P4826_08255</name>
</gene>
<evidence type="ECO:0000313" key="2">
    <source>
        <dbReference type="Proteomes" id="UP001303211"/>
    </source>
</evidence>
<evidence type="ECO:0000313" key="1">
    <source>
        <dbReference type="EMBL" id="WOO34036.1"/>
    </source>
</evidence>
<reference evidence="1 2" key="1">
    <citation type="submission" date="2023-03" db="EMBL/GenBank/DDBJ databases">
        <title>Diaphorobacter basophil sp. nov., isolated from a sewage-treatment plant.</title>
        <authorList>
            <person name="Yang K."/>
        </authorList>
    </citation>
    <scope>NUCLEOTIDE SEQUENCE [LARGE SCALE GENOMIC DNA]</scope>
    <source>
        <strain evidence="1 2">Y-1</strain>
    </source>
</reference>
<name>A0ABZ0J772_9BURK</name>
<accession>A0ABZ0J772</accession>
<dbReference type="EMBL" id="CP136921">
    <property type="protein sequence ID" value="WOO34036.1"/>
    <property type="molecule type" value="Genomic_DNA"/>
</dbReference>
<sequence length="73" mass="8718">MQTDEDWTPDWSQAPEGWDWLAQDEDGRWFWYRAEPTPGFGGGVWRANSRNQQYAGQGRPNALWMESLRHRDY</sequence>
<keyword evidence="2" id="KW-1185">Reference proteome</keyword>